<reference evidence="2 3" key="1">
    <citation type="journal article" date="2023" name="Plants (Basel)">
        <title>Bridging the Gap: Combining Genomics and Transcriptomics Approaches to Understand Stylosanthes scabra, an Orphan Legume from the Brazilian Caatinga.</title>
        <authorList>
            <person name="Ferreira-Neto J.R.C."/>
            <person name="da Silva M.D."/>
            <person name="Binneck E."/>
            <person name="de Melo N.F."/>
            <person name="da Silva R.H."/>
            <person name="de Melo A.L.T.M."/>
            <person name="Pandolfi V."/>
            <person name="Bustamante F.O."/>
            <person name="Brasileiro-Vidal A.C."/>
            <person name="Benko-Iseppon A.M."/>
        </authorList>
    </citation>
    <scope>NUCLEOTIDE SEQUENCE [LARGE SCALE GENOMIC DNA]</scope>
    <source>
        <tissue evidence="2">Leaves</tissue>
    </source>
</reference>
<evidence type="ECO:0000313" key="2">
    <source>
        <dbReference type="EMBL" id="MED6152214.1"/>
    </source>
</evidence>
<organism evidence="2 3">
    <name type="scientific">Stylosanthes scabra</name>
    <dbReference type="NCBI Taxonomy" id="79078"/>
    <lineage>
        <taxon>Eukaryota</taxon>
        <taxon>Viridiplantae</taxon>
        <taxon>Streptophyta</taxon>
        <taxon>Embryophyta</taxon>
        <taxon>Tracheophyta</taxon>
        <taxon>Spermatophyta</taxon>
        <taxon>Magnoliopsida</taxon>
        <taxon>eudicotyledons</taxon>
        <taxon>Gunneridae</taxon>
        <taxon>Pentapetalae</taxon>
        <taxon>rosids</taxon>
        <taxon>fabids</taxon>
        <taxon>Fabales</taxon>
        <taxon>Fabaceae</taxon>
        <taxon>Papilionoideae</taxon>
        <taxon>50 kb inversion clade</taxon>
        <taxon>dalbergioids sensu lato</taxon>
        <taxon>Dalbergieae</taxon>
        <taxon>Pterocarpus clade</taxon>
        <taxon>Stylosanthes</taxon>
    </lineage>
</organism>
<evidence type="ECO:0000313" key="3">
    <source>
        <dbReference type="Proteomes" id="UP001341840"/>
    </source>
</evidence>
<keyword evidence="3" id="KW-1185">Reference proteome</keyword>
<name>A0ABU6TTP5_9FABA</name>
<protein>
    <submittedName>
        <fullName evidence="2">Uncharacterized protein</fullName>
    </submittedName>
</protein>
<feature type="compositionally biased region" description="Low complexity" evidence="1">
    <location>
        <begin position="31"/>
        <end position="44"/>
    </location>
</feature>
<feature type="region of interest" description="Disordered" evidence="1">
    <location>
        <begin position="1"/>
        <end position="76"/>
    </location>
</feature>
<comment type="caution">
    <text evidence="2">The sequence shown here is derived from an EMBL/GenBank/DDBJ whole genome shotgun (WGS) entry which is preliminary data.</text>
</comment>
<dbReference type="EMBL" id="JASCZI010092312">
    <property type="protein sequence ID" value="MED6152214.1"/>
    <property type="molecule type" value="Genomic_DNA"/>
</dbReference>
<accession>A0ABU6TTP5</accession>
<dbReference type="Proteomes" id="UP001341840">
    <property type="component" value="Unassembled WGS sequence"/>
</dbReference>
<evidence type="ECO:0000256" key="1">
    <source>
        <dbReference type="SAM" id="MobiDB-lite"/>
    </source>
</evidence>
<proteinExistence type="predicted"/>
<gene>
    <name evidence="2" type="ORF">PIB30_089704</name>
</gene>
<sequence length="136" mass="14870">MHPRSRHHHPLDPDLARQGVGGRSRKPSGTASPPGAVDAAAPAPETRGSASSYGPALSSPKPPDWPGDGRPLRRHNKIDLGFPLHSREWVGKIVVADPNQFSRDHNISVNKKKCHKSLQSDLKITEYETQVILPRS</sequence>